<dbReference type="EMBL" id="JAEVFJ010000059">
    <property type="protein sequence ID" value="KAH8078395.1"/>
    <property type="molecule type" value="Genomic_DNA"/>
</dbReference>
<protein>
    <submittedName>
        <fullName evidence="1">Uncharacterized protein</fullName>
    </submittedName>
</protein>
<comment type="caution">
    <text evidence="1">The sequence shown here is derived from an EMBL/GenBank/DDBJ whole genome shotgun (WGS) entry which is preliminary data.</text>
</comment>
<gene>
    <name evidence="1" type="ORF">BXZ70DRAFT_660214</name>
</gene>
<dbReference type="OrthoDB" id="3029335at2759"/>
<organism evidence="1 2">
    <name type="scientific">Cristinia sonorae</name>
    <dbReference type="NCBI Taxonomy" id="1940300"/>
    <lineage>
        <taxon>Eukaryota</taxon>
        <taxon>Fungi</taxon>
        <taxon>Dikarya</taxon>
        <taxon>Basidiomycota</taxon>
        <taxon>Agaricomycotina</taxon>
        <taxon>Agaricomycetes</taxon>
        <taxon>Agaricomycetidae</taxon>
        <taxon>Agaricales</taxon>
        <taxon>Pleurotineae</taxon>
        <taxon>Stephanosporaceae</taxon>
        <taxon>Cristinia</taxon>
    </lineage>
</organism>
<dbReference type="Proteomes" id="UP000813824">
    <property type="component" value="Unassembled WGS sequence"/>
</dbReference>
<accession>A0A8K0UDN7</accession>
<reference evidence="1" key="1">
    <citation type="journal article" date="2021" name="New Phytol.">
        <title>Evolutionary innovations through gain and loss of genes in the ectomycorrhizal Boletales.</title>
        <authorList>
            <person name="Wu G."/>
            <person name="Miyauchi S."/>
            <person name="Morin E."/>
            <person name="Kuo A."/>
            <person name="Drula E."/>
            <person name="Varga T."/>
            <person name="Kohler A."/>
            <person name="Feng B."/>
            <person name="Cao Y."/>
            <person name="Lipzen A."/>
            <person name="Daum C."/>
            <person name="Hundley H."/>
            <person name="Pangilinan J."/>
            <person name="Johnson J."/>
            <person name="Barry K."/>
            <person name="LaButti K."/>
            <person name="Ng V."/>
            <person name="Ahrendt S."/>
            <person name="Min B."/>
            <person name="Choi I.G."/>
            <person name="Park H."/>
            <person name="Plett J.M."/>
            <person name="Magnuson J."/>
            <person name="Spatafora J.W."/>
            <person name="Nagy L.G."/>
            <person name="Henrissat B."/>
            <person name="Grigoriev I.V."/>
            <person name="Yang Z.L."/>
            <person name="Xu J."/>
            <person name="Martin F.M."/>
        </authorList>
    </citation>
    <scope>NUCLEOTIDE SEQUENCE</scope>
    <source>
        <strain evidence="1">KKN 215</strain>
    </source>
</reference>
<evidence type="ECO:0000313" key="1">
    <source>
        <dbReference type="EMBL" id="KAH8078395.1"/>
    </source>
</evidence>
<dbReference type="AlphaFoldDB" id="A0A8K0UDN7"/>
<evidence type="ECO:0000313" key="2">
    <source>
        <dbReference type="Proteomes" id="UP000813824"/>
    </source>
</evidence>
<name>A0A8K0UDN7_9AGAR</name>
<proteinExistence type="predicted"/>
<sequence>MPSPRGIGARASASLTLDGLLTTIKSDADELSISHTSNSATTVGLGTLSGRALVAFGGIALRGVENVNIRLRLRSIASQAKQDADRIPRSLVADLLELQRVGLYSDNVRTKAWVLIIELLGMGQASKILDIILAWPYVELQLFLRQLSAYKITGWMVIPHPVGPHFAQTLNGAFSDIVTEILMAEPSIIHEIIHLRDILWLQTPSVPVPSSEPPSLDESFAVYFRSLALQNGLHQDIPPSRLMVQYLATGSSEYTSTVVDYIVKSLRGMLPQQLRSTSPVADPKRSDTNLAITLLTFTYHFIQNDPTAYEMFAESNLVETISDACNHQDLFSRYNLLYAIPMANVCMDVLLVLHTRPRRLISCLDRSDTMGILAIFVTIMVAMKVNESSKRVRIEEYMYRCLFHVLFFLNLPVTEPRVHRAWSLVMYEIIHGRGVRLAQSFLRFVRAGHGSLGFSDLFIMRLVEFNSSDWQHFSGSSELKLEKLRQGVLDILGVYATEVPESLARIFTLHEFLKLSLVNTSQEFIHGKEGQPLQTFFNHLSRQSHGLKDLSLAKWKSLPPSVETFANYACHIPSDSLHTLVGYIMEMILPFSIIDPEGAVSDSGRRTRSSVRSQHPMLQTLELCHPTFPFLRFTYRLLRSHPDAPRVFLDAGLLSVLHGLWTHNFPEHVPDWVGFMRSGLLVTVGTIAMRTELWPRLFSSRFSSWFVNSRISRPDLPASLEHAEIQYLIVATMNHYAVTQVGRTLESGICHDFMAVLKHEANAEDVPLMNAAIAVLLCCAVLPEDRCRSLERTLGAGVNVHRLPYIIQKVCEFWDSGHSAACHNRRKLVSLGISTMRTSDPTILVSSIGGPISGFTRMVYSIAKNDQWAMEMLRASEHTPRLMEAIARDEWQTEKGLMIWNEFKALMTT</sequence>
<keyword evidence="2" id="KW-1185">Reference proteome</keyword>